<dbReference type="Gene3D" id="1.10.1270.10">
    <property type="entry name" value="TrpR-like"/>
    <property type="match status" value="1"/>
</dbReference>
<accession>A0A1F6FRI5</accession>
<dbReference type="SUPFAM" id="SSF48295">
    <property type="entry name" value="TrpR-like"/>
    <property type="match status" value="1"/>
</dbReference>
<dbReference type="AlphaFoldDB" id="A0A1F6FRI5"/>
<comment type="caution">
    <text evidence="1">The sequence shown here is derived from an EMBL/GenBank/DDBJ whole genome shotgun (WGS) entry which is preliminary data.</text>
</comment>
<reference evidence="1 2" key="1">
    <citation type="journal article" date="2016" name="Nat. Commun.">
        <title>Thousands of microbial genomes shed light on interconnected biogeochemical processes in an aquifer system.</title>
        <authorList>
            <person name="Anantharaman K."/>
            <person name="Brown C.T."/>
            <person name="Hug L.A."/>
            <person name="Sharon I."/>
            <person name="Castelle C.J."/>
            <person name="Probst A.J."/>
            <person name="Thomas B.C."/>
            <person name="Singh A."/>
            <person name="Wilkins M.J."/>
            <person name="Karaoz U."/>
            <person name="Brodie E.L."/>
            <person name="Williams K.H."/>
            <person name="Hubbard S.S."/>
            <person name="Banfield J.F."/>
        </authorList>
    </citation>
    <scope>NUCLEOTIDE SEQUENCE [LARGE SCALE GENOMIC DNA]</scope>
</reference>
<name>A0A1F6FRI5_9BACT</name>
<dbReference type="GO" id="GO:0003700">
    <property type="term" value="F:DNA-binding transcription factor activity"/>
    <property type="evidence" value="ECO:0007669"/>
    <property type="project" value="InterPro"/>
</dbReference>
<dbReference type="GO" id="GO:0043565">
    <property type="term" value="F:sequence-specific DNA binding"/>
    <property type="evidence" value="ECO:0007669"/>
    <property type="project" value="InterPro"/>
</dbReference>
<dbReference type="Pfam" id="PF01371">
    <property type="entry name" value="Trp_repressor"/>
    <property type="match status" value="1"/>
</dbReference>
<dbReference type="InterPro" id="IPR038116">
    <property type="entry name" value="TrpR-like_sf"/>
</dbReference>
<organism evidence="1 2">
    <name type="scientific">Candidatus Kaiserbacteria bacterium RIFOXYD1_FULL_42_15</name>
    <dbReference type="NCBI Taxonomy" id="1798532"/>
    <lineage>
        <taxon>Bacteria</taxon>
        <taxon>Candidatus Kaiseribacteriota</taxon>
    </lineage>
</organism>
<evidence type="ECO:0000313" key="1">
    <source>
        <dbReference type="EMBL" id="OGG88478.1"/>
    </source>
</evidence>
<protein>
    <submittedName>
        <fullName evidence="1">Uncharacterized protein</fullName>
    </submittedName>
</protein>
<gene>
    <name evidence="1" type="ORF">A2592_03635</name>
</gene>
<evidence type="ECO:0000313" key="2">
    <source>
        <dbReference type="Proteomes" id="UP000179230"/>
    </source>
</evidence>
<sequence>MTHVSKKVLGTKTEKKLSLQLAKFFSNQSEKQTQNLFTDLLTSSERIMLIKRLAIVIMITEEHSTYRIAQTLKVSDSTVRDIKIKIQLEQYDYLVAHYKNKNFNSKEFWKTVEVLLRAGLPSRGSDRWQSVKF</sequence>
<dbReference type="InterPro" id="IPR000831">
    <property type="entry name" value="Trp_repress"/>
</dbReference>
<dbReference type="InterPro" id="IPR010921">
    <property type="entry name" value="Trp_repressor/repl_initiator"/>
</dbReference>
<dbReference type="Proteomes" id="UP000179230">
    <property type="component" value="Unassembled WGS sequence"/>
</dbReference>
<proteinExistence type="predicted"/>
<dbReference type="EMBL" id="MFMT01000019">
    <property type="protein sequence ID" value="OGG88478.1"/>
    <property type="molecule type" value="Genomic_DNA"/>
</dbReference>